<dbReference type="AlphaFoldDB" id="X1CAU7"/>
<dbReference type="EMBL" id="BART01028416">
    <property type="protein sequence ID" value="GAG90372.1"/>
    <property type="molecule type" value="Genomic_DNA"/>
</dbReference>
<organism evidence="2">
    <name type="scientific">marine sediment metagenome</name>
    <dbReference type="NCBI Taxonomy" id="412755"/>
    <lineage>
        <taxon>unclassified sequences</taxon>
        <taxon>metagenomes</taxon>
        <taxon>ecological metagenomes</taxon>
    </lineage>
</organism>
<feature type="non-terminal residue" evidence="2">
    <location>
        <position position="1"/>
    </location>
</feature>
<feature type="compositionally biased region" description="Polar residues" evidence="1">
    <location>
        <begin position="28"/>
        <end position="40"/>
    </location>
</feature>
<protein>
    <submittedName>
        <fullName evidence="2">Uncharacterized protein</fullName>
    </submittedName>
</protein>
<name>X1CAU7_9ZZZZ</name>
<evidence type="ECO:0000256" key="1">
    <source>
        <dbReference type="SAM" id="MobiDB-lite"/>
    </source>
</evidence>
<feature type="region of interest" description="Disordered" evidence="1">
    <location>
        <begin position="1"/>
        <end position="40"/>
    </location>
</feature>
<proteinExistence type="predicted"/>
<sequence length="40" mass="4271">GLEPPEDIQGAIERSKARAAAFQKKSAEQSTEISNTDQAP</sequence>
<evidence type="ECO:0000313" key="2">
    <source>
        <dbReference type="EMBL" id="GAG90372.1"/>
    </source>
</evidence>
<gene>
    <name evidence="2" type="ORF">S01H4_50110</name>
</gene>
<reference evidence="2" key="1">
    <citation type="journal article" date="2014" name="Front. Microbiol.">
        <title>High frequency of phylogenetically diverse reductive dehalogenase-homologous genes in deep subseafloor sedimentary metagenomes.</title>
        <authorList>
            <person name="Kawai M."/>
            <person name="Futagami T."/>
            <person name="Toyoda A."/>
            <person name="Takaki Y."/>
            <person name="Nishi S."/>
            <person name="Hori S."/>
            <person name="Arai W."/>
            <person name="Tsubouchi T."/>
            <person name="Morono Y."/>
            <person name="Uchiyama I."/>
            <person name="Ito T."/>
            <person name="Fujiyama A."/>
            <person name="Inagaki F."/>
            <person name="Takami H."/>
        </authorList>
    </citation>
    <scope>NUCLEOTIDE SEQUENCE</scope>
    <source>
        <strain evidence="2">Expedition CK06-06</strain>
    </source>
</reference>
<accession>X1CAU7</accession>
<comment type="caution">
    <text evidence="2">The sequence shown here is derived from an EMBL/GenBank/DDBJ whole genome shotgun (WGS) entry which is preliminary data.</text>
</comment>